<dbReference type="STRING" id="53326.A0A016X043"/>
<evidence type="ECO:0000256" key="15">
    <source>
        <dbReference type="RuleBase" id="RU363031"/>
    </source>
</evidence>
<keyword evidence="10 15" id="KW-0804">Transcription</keyword>
<dbReference type="Pfam" id="PF06883">
    <property type="entry name" value="RNA_pol_Rpa2_4"/>
    <property type="match status" value="1"/>
</dbReference>
<evidence type="ECO:0000259" key="18">
    <source>
        <dbReference type="PROSITE" id="PS51805"/>
    </source>
</evidence>
<comment type="caution">
    <text evidence="19">The sequence shown here is derived from an EMBL/GenBank/DDBJ whole genome shotgun (WGS) entry which is preliminary data.</text>
</comment>
<dbReference type="PANTHER" id="PTHR20856">
    <property type="entry name" value="DNA-DIRECTED RNA POLYMERASE I SUBUNIT 2"/>
    <property type="match status" value="1"/>
</dbReference>
<dbReference type="OrthoDB" id="10248617at2759"/>
<keyword evidence="5 15" id="KW-0808">Transferase</keyword>
<dbReference type="Gene3D" id="3.90.1100.10">
    <property type="match status" value="1"/>
</dbReference>
<dbReference type="GO" id="GO:0005634">
    <property type="term" value="C:nucleus"/>
    <property type="evidence" value="ECO:0007669"/>
    <property type="project" value="UniProtKB-SubCell"/>
</dbReference>
<dbReference type="SMART" id="SM00249">
    <property type="entry name" value="PHD"/>
    <property type="match status" value="2"/>
</dbReference>
<keyword evidence="11" id="KW-0539">Nucleus</keyword>
<evidence type="ECO:0000256" key="2">
    <source>
        <dbReference type="ARBA" id="ARBA00006835"/>
    </source>
</evidence>
<evidence type="ECO:0000256" key="4">
    <source>
        <dbReference type="ARBA" id="ARBA00022478"/>
    </source>
</evidence>
<evidence type="ECO:0000256" key="16">
    <source>
        <dbReference type="SAM" id="MobiDB-lite"/>
    </source>
</evidence>
<sequence length="1416" mass="160126">MDCDIASYHVESFNYLAEEGVHLAAQSVPKEKFRLPSGEAIELSYTGASLAMPTLEGGSNKISAIDQLRVLPSECRQRGITYAGNLKVGIEIRINGQRVDIVETILGRVPIMLKSSLCHLSKMNRKELLKAGEEGTEKGGYFICKGSEKVIRLLVANRRNFPIALCRKTFREKGLLFTEYGVMMRCVKDNHTAVMMTIHYLESGTIQIALQYRREIFYLPFIYILKALVDKNDALIAAEMKRGRKGDTFFSSCVTNMLSQCQDEGVLHREAALRAIGARFRVAVADKIAPWEDDEEAGRFIINSCVAVHLDDWEEKFYLLVYMAQKLFALVKGECAAETPDNPQFQEAAVSGHIILLIIRERMENILGMVRRKLEFNAKRKKDTFAVTSNEVVRALGSHQNGEITRGLEYFLATGNLVTKIGLSLQQETGFSVIAERINQLRFVSHFRAIHRGAFFMEMRTTDVRKLRPEAWGFICPVHTPDGAPCGLLNHVTASCRIVTHYSDTRELPALLADLGMLSHKSIVFASDKEEYYPVLLDGRFLGYIPIKKAVSIERQLRCIKTVVEDTRVPCVAEIALVRRSLDMKNIQTQYPGLYILTDPARLIRSVRNLLTDSVEFIGTYEQVYLSIVIDPEEAEPGVTFHQELHPSCLFSFAGNLIPFPDHNQSPRNVYQCQMGKQTMGTAVHAWHTRADNKMYRLQFPQSPLLKLEAYDRYEMDEYPLGTNACVAVISYTGYDMEDAMVINKSSFQRGFAHGTVIKVERINLVSMTEKKTMFRMDPKNPYDTVGCDGLPIPGRRYMLGDVYYVTYNQDTGLHQAHKFHYAEPAYCGIVRLVHQEGADEAARHALIQWRIERNPIIGDKFASRHGQKGINSFLWPVENLPFSESGMVPDIIFNPHGFPSRMTIGMMIESMAGKAAAMHGEVYDASPFVFNEKRTAIDHFGELLSKAGYNYHGNETFYSGVDGRQMEVQIFFGIVYYQRLRHMIADKFQVRATGPIDPITHQPVKGRKKGGGIRFGEMERDAIIAHGTAFVLQDRLLNCSDRDVAYACRRCGSLLSVLMSTKTLAVRTRKTCNICHEKGALIGCCSSSCQLVFHLPCAIRSKCFVDYEEFRCYCERHSASAFEKTTTAYFSCLERLPKSDDYDLCCLCMDRVDRQIKMQSVVQIACCGLRFYHYDCMKNATLVRGQEMRCPTCNRPNEETFFEEAIKRQGIYFQTYNPSCEPDEESSAGNSRSRCYYAMTRTSAKERKCLSSLGPDKYDDSDALNDQVFNPLEALNGCITCGVHCHRVCAGPPWSTYNPEDDGDEEKWQCDDCREPCSSVENAPTAKVSHSVRRRTAVPTAGRRARVRSSMNNIVKGSSDPYQDENRMHKKRAREEATQVLASGPPKKQAVISKWLTGDHRRAKSPHIDLRVPSN</sequence>
<dbReference type="Proteomes" id="UP000024635">
    <property type="component" value="Unassembled WGS sequence"/>
</dbReference>
<dbReference type="EC" id="2.7.7.6" evidence="15"/>
<comment type="catalytic activity">
    <reaction evidence="12">
        <text>RNA(n) + a ribonucleoside 5'-triphosphate = RNA(n+1) + diphosphate</text>
        <dbReference type="Rhea" id="RHEA:21248"/>
        <dbReference type="Rhea" id="RHEA-COMP:14527"/>
        <dbReference type="Rhea" id="RHEA-COMP:17342"/>
        <dbReference type="ChEBI" id="CHEBI:33019"/>
        <dbReference type="ChEBI" id="CHEBI:61557"/>
        <dbReference type="ChEBI" id="CHEBI:140395"/>
        <dbReference type="EC" id="2.7.7.6"/>
    </reaction>
    <physiologicalReaction direction="left-to-right" evidence="12">
        <dbReference type="Rhea" id="RHEA:21249"/>
    </physiologicalReaction>
</comment>
<evidence type="ECO:0000256" key="7">
    <source>
        <dbReference type="ARBA" id="ARBA00022723"/>
    </source>
</evidence>
<dbReference type="FunFam" id="2.40.270.10:FF:000006">
    <property type="entry name" value="DNA-directed RNA polymerase subunit beta"/>
    <property type="match status" value="1"/>
</dbReference>
<evidence type="ECO:0000256" key="5">
    <source>
        <dbReference type="ARBA" id="ARBA00022679"/>
    </source>
</evidence>
<dbReference type="PROSITE" id="PS01166">
    <property type="entry name" value="RNA_POL_BETA"/>
    <property type="match status" value="1"/>
</dbReference>
<keyword evidence="20" id="KW-1185">Reference proteome</keyword>
<keyword evidence="9" id="KW-0862">Zinc</keyword>
<dbReference type="Gene3D" id="3.90.1070.20">
    <property type="match status" value="1"/>
</dbReference>
<dbReference type="GO" id="GO:0003677">
    <property type="term" value="F:DNA binding"/>
    <property type="evidence" value="ECO:0007669"/>
    <property type="project" value="InterPro"/>
</dbReference>
<dbReference type="InterPro" id="IPR037033">
    <property type="entry name" value="DNA-dir_RNAP_su2_hyb_sf"/>
</dbReference>
<dbReference type="Gene3D" id="3.90.1800.10">
    <property type="entry name" value="RNA polymerase alpha subunit dimerisation domain"/>
    <property type="match status" value="1"/>
</dbReference>
<dbReference type="Gene3D" id="2.40.50.150">
    <property type="match status" value="1"/>
</dbReference>
<comment type="subcellular location">
    <subcellularLocation>
        <location evidence="1">Nucleus</location>
    </subcellularLocation>
</comment>
<evidence type="ECO:0000256" key="3">
    <source>
        <dbReference type="ARBA" id="ARBA00011251"/>
    </source>
</evidence>
<dbReference type="InterPro" id="IPR001841">
    <property type="entry name" value="Znf_RING"/>
</dbReference>
<accession>A0A016X043</accession>
<dbReference type="InterPro" id="IPR007641">
    <property type="entry name" value="RNA_pol_Rpb2_7"/>
</dbReference>
<keyword evidence="4 15" id="KW-0240">DNA-directed RNA polymerase</keyword>
<evidence type="ECO:0000256" key="9">
    <source>
        <dbReference type="ARBA" id="ARBA00022833"/>
    </source>
</evidence>
<feature type="domain" description="PHD-type" evidence="18">
    <location>
        <begin position="1001"/>
        <end position="1119"/>
    </location>
</feature>
<dbReference type="PROSITE" id="PS50089">
    <property type="entry name" value="ZF_RING_2"/>
    <property type="match status" value="1"/>
</dbReference>
<dbReference type="GO" id="GO:0006351">
    <property type="term" value="P:DNA-templated transcription"/>
    <property type="evidence" value="ECO:0007669"/>
    <property type="project" value="InterPro"/>
</dbReference>
<dbReference type="GO" id="GO:0032549">
    <property type="term" value="F:ribonucleoside binding"/>
    <property type="evidence" value="ECO:0007669"/>
    <property type="project" value="InterPro"/>
</dbReference>
<dbReference type="InterPro" id="IPR007645">
    <property type="entry name" value="RNA_pol_Rpb2_3"/>
</dbReference>
<evidence type="ECO:0000256" key="10">
    <source>
        <dbReference type="ARBA" id="ARBA00023163"/>
    </source>
</evidence>
<dbReference type="GO" id="GO:0003899">
    <property type="term" value="F:DNA-directed RNA polymerase activity"/>
    <property type="evidence" value="ECO:0007669"/>
    <property type="project" value="UniProtKB-EC"/>
</dbReference>
<dbReference type="InterPro" id="IPR007121">
    <property type="entry name" value="RNA_pol_bsu_CS"/>
</dbReference>
<dbReference type="FunFam" id="2.40.270.10:FF:000011">
    <property type="entry name" value="DNA-directed RNA polymerase subunit beta"/>
    <property type="match status" value="1"/>
</dbReference>
<comment type="similarity">
    <text evidence="2 14">Belongs to the RNA polymerase beta chain family.</text>
</comment>
<keyword evidence="8 13" id="KW-0863">Zinc-finger</keyword>
<evidence type="ECO:0000256" key="13">
    <source>
        <dbReference type="PROSITE-ProRule" id="PRU00175"/>
    </source>
</evidence>
<dbReference type="InterPro" id="IPR009674">
    <property type="entry name" value="Rpa2_dom_4"/>
</dbReference>
<dbReference type="Pfam" id="PF00562">
    <property type="entry name" value="RNA_pol_Rpb2_6"/>
    <property type="match status" value="1"/>
</dbReference>
<evidence type="ECO:0000256" key="14">
    <source>
        <dbReference type="RuleBase" id="RU000434"/>
    </source>
</evidence>
<evidence type="ECO:0000256" key="6">
    <source>
        <dbReference type="ARBA" id="ARBA00022695"/>
    </source>
</evidence>
<dbReference type="Pfam" id="PF04565">
    <property type="entry name" value="RNA_pol_Rpb2_3"/>
    <property type="match status" value="1"/>
</dbReference>
<dbReference type="Pfam" id="PF04563">
    <property type="entry name" value="RNA_pol_Rpb2_1"/>
    <property type="match status" value="1"/>
</dbReference>
<dbReference type="InterPro" id="IPR015712">
    <property type="entry name" value="DNA-dir_RNA_pol_su2"/>
</dbReference>
<evidence type="ECO:0000256" key="11">
    <source>
        <dbReference type="ARBA" id="ARBA00023242"/>
    </source>
</evidence>
<keyword evidence="7" id="KW-0479">Metal-binding</keyword>
<feature type="region of interest" description="Disordered" evidence="16">
    <location>
        <begin position="1355"/>
        <end position="1389"/>
    </location>
</feature>
<dbReference type="CDD" id="cd00653">
    <property type="entry name" value="RNA_pol_B_RPB2"/>
    <property type="match status" value="1"/>
</dbReference>
<evidence type="ECO:0000256" key="12">
    <source>
        <dbReference type="ARBA" id="ARBA00047768"/>
    </source>
</evidence>
<dbReference type="InterPro" id="IPR001965">
    <property type="entry name" value="Znf_PHD"/>
</dbReference>
<dbReference type="InterPro" id="IPR007120">
    <property type="entry name" value="DNA-dir_RNAP_su2_dom"/>
</dbReference>
<comment type="subunit">
    <text evidence="3">Component of the RNA polymerase I (Pol I) complex consisting of at least 13 subunits.</text>
</comment>
<dbReference type="InterPro" id="IPR037034">
    <property type="entry name" value="RNA_pol_Rpb2_2_sf"/>
</dbReference>
<gene>
    <name evidence="19" type="primary">Acey_s0428.g1297</name>
    <name evidence="19" type="synonym">Acey-F14B4.3</name>
    <name evidence="19" type="ORF">Y032_0428g1297</name>
</gene>
<evidence type="ECO:0000256" key="1">
    <source>
        <dbReference type="ARBA" id="ARBA00004123"/>
    </source>
</evidence>
<evidence type="ECO:0000313" key="20">
    <source>
        <dbReference type="Proteomes" id="UP000024635"/>
    </source>
</evidence>
<dbReference type="GO" id="GO:0000428">
    <property type="term" value="C:DNA-directed RNA polymerase complex"/>
    <property type="evidence" value="ECO:0007669"/>
    <property type="project" value="UniProtKB-KW"/>
</dbReference>
<comment type="function">
    <text evidence="15">DNA-dependent RNA polymerase catalyzes the transcription of DNA into RNA using the four ribonucleoside triphosphates as substrates.</text>
</comment>
<proteinExistence type="inferred from homology"/>
<evidence type="ECO:0000313" key="19">
    <source>
        <dbReference type="EMBL" id="EYC45439.1"/>
    </source>
</evidence>
<evidence type="ECO:0000259" key="17">
    <source>
        <dbReference type="PROSITE" id="PS50089"/>
    </source>
</evidence>
<keyword evidence="6 15" id="KW-0548">Nucleotidyltransferase</keyword>
<reference evidence="20" key="1">
    <citation type="journal article" date="2015" name="Nat. Genet.">
        <title>The genome and transcriptome of the zoonotic hookworm Ancylostoma ceylanicum identify infection-specific gene families.</title>
        <authorList>
            <person name="Schwarz E.M."/>
            <person name="Hu Y."/>
            <person name="Antoshechkin I."/>
            <person name="Miller M.M."/>
            <person name="Sternberg P.W."/>
            <person name="Aroian R.V."/>
        </authorList>
    </citation>
    <scope>NUCLEOTIDE SEQUENCE</scope>
    <source>
        <strain evidence="20">HY135</strain>
    </source>
</reference>
<organism evidence="19 20">
    <name type="scientific">Ancylostoma ceylanicum</name>
    <dbReference type="NCBI Taxonomy" id="53326"/>
    <lineage>
        <taxon>Eukaryota</taxon>
        <taxon>Metazoa</taxon>
        <taxon>Ecdysozoa</taxon>
        <taxon>Nematoda</taxon>
        <taxon>Chromadorea</taxon>
        <taxon>Rhabditida</taxon>
        <taxon>Rhabditina</taxon>
        <taxon>Rhabditomorpha</taxon>
        <taxon>Strongyloidea</taxon>
        <taxon>Ancylostomatidae</taxon>
        <taxon>Ancylostomatinae</taxon>
        <taxon>Ancylostoma</taxon>
    </lineage>
</organism>
<dbReference type="Gene3D" id="2.40.270.10">
    <property type="entry name" value="DNA-directed RNA polymerase, subunit 2, domain 6"/>
    <property type="match status" value="1"/>
</dbReference>
<dbReference type="InterPro" id="IPR007644">
    <property type="entry name" value="RNA_pol_bsu_protrusion"/>
</dbReference>
<dbReference type="EMBL" id="JARK01000028">
    <property type="protein sequence ID" value="EYC45439.1"/>
    <property type="molecule type" value="Genomic_DNA"/>
</dbReference>
<dbReference type="FunFam" id="3.90.1100.10:FF:000008">
    <property type="entry name" value="DNA-directed RNA polymerase subunit beta"/>
    <property type="match status" value="1"/>
</dbReference>
<evidence type="ECO:0000256" key="8">
    <source>
        <dbReference type="ARBA" id="ARBA00022771"/>
    </source>
</evidence>
<dbReference type="PROSITE" id="PS51805">
    <property type="entry name" value="EPHD"/>
    <property type="match status" value="1"/>
</dbReference>
<dbReference type="GO" id="GO:0008270">
    <property type="term" value="F:zinc ion binding"/>
    <property type="evidence" value="ECO:0007669"/>
    <property type="project" value="UniProtKB-KW"/>
</dbReference>
<dbReference type="InterPro" id="IPR034732">
    <property type="entry name" value="EPHD"/>
</dbReference>
<dbReference type="Pfam" id="PF04560">
    <property type="entry name" value="RNA_pol_Rpb2_7"/>
    <property type="match status" value="1"/>
</dbReference>
<name>A0A016X043_9BILA</name>
<dbReference type="InterPro" id="IPR014724">
    <property type="entry name" value="RNA_pol_RPB2_OB-fold"/>
</dbReference>
<feature type="domain" description="RING-type" evidence="17">
    <location>
        <begin position="1146"/>
        <end position="1195"/>
    </location>
</feature>
<protein>
    <recommendedName>
        <fullName evidence="15">DNA-directed RNA polymerase subunit beta</fullName>
        <ecNumber evidence="15">2.7.7.6</ecNumber>
    </recommendedName>
</protein>
<dbReference type="Gene3D" id="3.90.1110.10">
    <property type="entry name" value="RNA polymerase Rpb2, domain 2"/>
    <property type="match status" value="1"/>
</dbReference>
<dbReference type="SUPFAM" id="SSF64484">
    <property type="entry name" value="beta and beta-prime subunits of DNA dependent RNA-polymerase"/>
    <property type="match status" value="1"/>
</dbReference>